<dbReference type="PRINTS" id="PR00455">
    <property type="entry name" value="HTHTETR"/>
</dbReference>
<dbReference type="SUPFAM" id="SSF46689">
    <property type="entry name" value="Homeodomain-like"/>
    <property type="match status" value="1"/>
</dbReference>
<dbReference type="Pfam" id="PF00440">
    <property type="entry name" value="TetR_N"/>
    <property type="match status" value="1"/>
</dbReference>
<dbReference type="InterPro" id="IPR001647">
    <property type="entry name" value="HTH_TetR"/>
</dbReference>
<evidence type="ECO:0000313" key="7">
    <source>
        <dbReference type="Proteomes" id="UP000470213"/>
    </source>
</evidence>
<evidence type="ECO:0000313" key="6">
    <source>
        <dbReference type="EMBL" id="NDV92091.1"/>
    </source>
</evidence>
<dbReference type="FunFam" id="1.10.10.60:FF:000141">
    <property type="entry name" value="TetR family transcriptional regulator"/>
    <property type="match status" value="1"/>
</dbReference>
<keyword evidence="3" id="KW-0804">Transcription</keyword>
<dbReference type="GO" id="GO:0000976">
    <property type="term" value="F:transcription cis-regulatory region binding"/>
    <property type="evidence" value="ECO:0007669"/>
    <property type="project" value="TreeGrafter"/>
</dbReference>
<dbReference type="Gene3D" id="1.10.357.10">
    <property type="entry name" value="Tetracycline Repressor, domain 2"/>
    <property type="match status" value="1"/>
</dbReference>
<dbReference type="GO" id="GO:0003700">
    <property type="term" value="F:DNA-binding transcription factor activity"/>
    <property type="evidence" value="ECO:0007669"/>
    <property type="project" value="TreeGrafter"/>
</dbReference>
<reference evidence="6 7" key="1">
    <citation type="submission" date="2020-01" db="EMBL/GenBank/DDBJ databases">
        <authorList>
            <person name="Chen J."/>
            <person name="Zhu S."/>
            <person name="Yang J."/>
        </authorList>
    </citation>
    <scope>NUCLEOTIDE SEQUENCE [LARGE SCALE GENOMIC DNA]</scope>
    <source>
        <strain evidence="6 7">345S023</strain>
    </source>
</reference>
<proteinExistence type="predicted"/>
<organism evidence="6 7">
    <name type="scientific">Alteromonas profundi</name>
    <dbReference type="NCBI Taxonomy" id="2696062"/>
    <lineage>
        <taxon>Bacteria</taxon>
        <taxon>Pseudomonadati</taxon>
        <taxon>Pseudomonadota</taxon>
        <taxon>Gammaproteobacteria</taxon>
        <taxon>Alteromonadales</taxon>
        <taxon>Alteromonadaceae</taxon>
        <taxon>Alteromonas/Salinimonas group</taxon>
        <taxon>Alteromonas</taxon>
    </lineage>
</organism>
<dbReference type="Proteomes" id="UP000470213">
    <property type="component" value="Unassembled WGS sequence"/>
</dbReference>
<evidence type="ECO:0000256" key="3">
    <source>
        <dbReference type="ARBA" id="ARBA00023163"/>
    </source>
</evidence>
<feature type="DNA-binding region" description="H-T-H motif" evidence="4">
    <location>
        <begin position="38"/>
        <end position="57"/>
    </location>
</feature>
<gene>
    <name evidence="6" type="ORF">GTH32_13000</name>
</gene>
<dbReference type="RefSeq" id="WP_163086317.1">
    <property type="nucleotide sequence ID" value="NZ_JAAAWN010000017.1"/>
</dbReference>
<dbReference type="AlphaFoldDB" id="A0A7X5LMJ4"/>
<keyword evidence="7" id="KW-1185">Reference proteome</keyword>
<sequence>MFEQEKRRQGRPKSAEKRALILSAASKLFLKEGFTTTSMDRVAKESGVSKQTVYSHFSCKDSLFQAAITNKCKAYQLDSLQIDSASHNQTLEQYLTQVGSQFIRLLQDPDAVAVYRVIIAEAPNSSHVADLFHQAGPKASLDTLATAFKSYGKDKLSDAQSLQLAYDFCGLLKGEFHMLLLCGLATPMTEPQIAAHVSDVVAKIICLFEYYWQTSV</sequence>
<feature type="domain" description="HTH tetR-type" evidence="5">
    <location>
        <begin position="15"/>
        <end position="75"/>
    </location>
</feature>
<dbReference type="EMBL" id="JAAAWN010000017">
    <property type="protein sequence ID" value="NDV92091.1"/>
    <property type="molecule type" value="Genomic_DNA"/>
</dbReference>
<evidence type="ECO:0000256" key="2">
    <source>
        <dbReference type="ARBA" id="ARBA00023125"/>
    </source>
</evidence>
<comment type="caution">
    <text evidence="6">The sequence shown here is derived from an EMBL/GenBank/DDBJ whole genome shotgun (WGS) entry which is preliminary data.</text>
</comment>
<evidence type="ECO:0000256" key="4">
    <source>
        <dbReference type="PROSITE-ProRule" id="PRU00335"/>
    </source>
</evidence>
<dbReference type="PANTHER" id="PTHR30055:SF146">
    <property type="entry name" value="HTH-TYPE TRANSCRIPTIONAL DUAL REGULATOR CECR"/>
    <property type="match status" value="1"/>
</dbReference>
<dbReference type="InterPro" id="IPR039536">
    <property type="entry name" value="TetR_C_Proteobacteria"/>
</dbReference>
<dbReference type="Pfam" id="PF14246">
    <property type="entry name" value="TetR_C_7"/>
    <property type="match status" value="1"/>
</dbReference>
<dbReference type="PROSITE" id="PS50977">
    <property type="entry name" value="HTH_TETR_2"/>
    <property type="match status" value="1"/>
</dbReference>
<evidence type="ECO:0000256" key="1">
    <source>
        <dbReference type="ARBA" id="ARBA00023015"/>
    </source>
</evidence>
<dbReference type="PANTHER" id="PTHR30055">
    <property type="entry name" value="HTH-TYPE TRANSCRIPTIONAL REGULATOR RUTR"/>
    <property type="match status" value="1"/>
</dbReference>
<keyword evidence="1" id="KW-0805">Transcription regulation</keyword>
<evidence type="ECO:0000259" key="5">
    <source>
        <dbReference type="PROSITE" id="PS50977"/>
    </source>
</evidence>
<protein>
    <submittedName>
        <fullName evidence="6">TetR family transcriptional regulator</fullName>
    </submittedName>
</protein>
<accession>A0A7X5LMJ4</accession>
<dbReference type="InterPro" id="IPR009057">
    <property type="entry name" value="Homeodomain-like_sf"/>
</dbReference>
<dbReference type="InterPro" id="IPR050109">
    <property type="entry name" value="HTH-type_TetR-like_transc_reg"/>
</dbReference>
<dbReference type="Gene3D" id="1.10.10.60">
    <property type="entry name" value="Homeodomain-like"/>
    <property type="match status" value="1"/>
</dbReference>
<name>A0A7X5LMJ4_9ALTE</name>
<keyword evidence="2 4" id="KW-0238">DNA-binding</keyword>